<keyword evidence="4" id="KW-0675">Receptor</keyword>
<feature type="domain" description="Ig-like" evidence="8">
    <location>
        <begin position="21"/>
        <end position="121"/>
    </location>
</feature>
<dbReference type="GeneTree" id="ENSGT00940000163708"/>
<dbReference type="PANTHER" id="PTHR19343">
    <property type="entry name" value="T CELL RECEPTOR ALPHA VARIABLE 1-2"/>
    <property type="match status" value="1"/>
</dbReference>
<dbReference type="InterPro" id="IPR036179">
    <property type="entry name" value="Ig-like_dom_sf"/>
</dbReference>
<dbReference type="InterPro" id="IPR007110">
    <property type="entry name" value="Ig-like_dom"/>
</dbReference>
<dbReference type="GO" id="GO:0042605">
    <property type="term" value="F:peptide antigen binding"/>
    <property type="evidence" value="ECO:0007669"/>
    <property type="project" value="TreeGrafter"/>
</dbReference>
<dbReference type="Proteomes" id="UP000694540">
    <property type="component" value="Unplaced"/>
</dbReference>
<feature type="signal peptide" evidence="7">
    <location>
        <begin position="1"/>
        <end position="19"/>
    </location>
</feature>
<dbReference type="GO" id="GO:0042101">
    <property type="term" value="C:T cell receptor complex"/>
    <property type="evidence" value="ECO:0007669"/>
    <property type="project" value="UniProtKB-KW"/>
</dbReference>
<proteinExistence type="predicted"/>
<dbReference type="Ensembl" id="ENSCWAT00000006003.1">
    <property type="protein sequence ID" value="ENSCWAP00000005552.1"/>
    <property type="gene ID" value="ENSCWAG00000004282.1"/>
</dbReference>
<keyword evidence="10" id="KW-1185">Reference proteome</keyword>
<name>A0A8C3VYR8_9CETA</name>
<keyword evidence="2" id="KW-0391">Immunity</keyword>
<keyword evidence="5" id="KW-0393">Immunoglobulin domain</keyword>
<keyword evidence="1 7" id="KW-0732">Signal</keyword>
<dbReference type="Gene3D" id="2.60.40.10">
    <property type="entry name" value="Immunoglobulins"/>
    <property type="match status" value="1"/>
</dbReference>
<dbReference type="Pfam" id="PF07686">
    <property type="entry name" value="V-set"/>
    <property type="match status" value="1"/>
</dbReference>
<evidence type="ECO:0000256" key="2">
    <source>
        <dbReference type="ARBA" id="ARBA00022859"/>
    </source>
</evidence>
<evidence type="ECO:0000256" key="6">
    <source>
        <dbReference type="ARBA" id="ARBA00043266"/>
    </source>
</evidence>
<sequence length="130" mass="14483">MYKSLRLLILCLQLGWVSSKQHVNQSHEALNVREGDGLVLNCSYTDSAIYFLQWFRQNPGQGLTSLLLIRANQGEQISGRIKASLDKSSRHSVFYIAASQLSDSATYLCAVRHNARQTLVTGTQTLQLGL</sequence>
<dbReference type="InterPro" id="IPR013106">
    <property type="entry name" value="Ig_V-set"/>
</dbReference>
<dbReference type="InterPro" id="IPR051006">
    <property type="entry name" value="TCR_variable_domain"/>
</dbReference>
<dbReference type="InterPro" id="IPR013783">
    <property type="entry name" value="Ig-like_fold"/>
</dbReference>
<evidence type="ECO:0000256" key="3">
    <source>
        <dbReference type="ARBA" id="ARBA00023130"/>
    </source>
</evidence>
<organism evidence="9 10">
    <name type="scientific">Catagonus wagneri</name>
    <name type="common">Chacoan peccary</name>
    <dbReference type="NCBI Taxonomy" id="51154"/>
    <lineage>
        <taxon>Eukaryota</taxon>
        <taxon>Metazoa</taxon>
        <taxon>Chordata</taxon>
        <taxon>Craniata</taxon>
        <taxon>Vertebrata</taxon>
        <taxon>Euteleostomi</taxon>
        <taxon>Mammalia</taxon>
        <taxon>Eutheria</taxon>
        <taxon>Laurasiatheria</taxon>
        <taxon>Artiodactyla</taxon>
        <taxon>Suina</taxon>
        <taxon>Tayassuidae</taxon>
        <taxon>Catagonus</taxon>
    </lineage>
</organism>
<evidence type="ECO:0000313" key="9">
    <source>
        <dbReference type="Ensembl" id="ENSCWAP00000005552.1"/>
    </source>
</evidence>
<evidence type="ECO:0000256" key="1">
    <source>
        <dbReference type="ARBA" id="ARBA00022729"/>
    </source>
</evidence>
<dbReference type="AlphaFoldDB" id="A0A8C3VYR8"/>
<dbReference type="SMART" id="SM00409">
    <property type="entry name" value="IG"/>
    <property type="match status" value="1"/>
</dbReference>
<evidence type="ECO:0000256" key="4">
    <source>
        <dbReference type="ARBA" id="ARBA00023170"/>
    </source>
</evidence>
<keyword evidence="6" id="KW-1279">T cell receptor</keyword>
<dbReference type="SUPFAM" id="SSF48726">
    <property type="entry name" value="Immunoglobulin"/>
    <property type="match status" value="1"/>
</dbReference>
<reference evidence="9" key="2">
    <citation type="submission" date="2025-09" db="UniProtKB">
        <authorList>
            <consortium name="Ensembl"/>
        </authorList>
    </citation>
    <scope>IDENTIFICATION</scope>
</reference>
<evidence type="ECO:0000256" key="5">
    <source>
        <dbReference type="ARBA" id="ARBA00023319"/>
    </source>
</evidence>
<protein>
    <submittedName>
        <fullName evidence="9">T cell receptor alpha variable 21</fullName>
    </submittedName>
</protein>
<dbReference type="PANTHER" id="PTHR19343:SF13">
    <property type="entry name" value="T CELL RECEPTOR ALPHA VARIABLE 21"/>
    <property type="match status" value="1"/>
</dbReference>
<reference evidence="9" key="1">
    <citation type="submission" date="2025-08" db="UniProtKB">
        <authorList>
            <consortium name="Ensembl"/>
        </authorList>
    </citation>
    <scope>IDENTIFICATION</scope>
</reference>
<evidence type="ECO:0000256" key="7">
    <source>
        <dbReference type="SAM" id="SignalP"/>
    </source>
</evidence>
<dbReference type="GO" id="GO:0002250">
    <property type="term" value="P:adaptive immune response"/>
    <property type="evidence" value="ECO:0007669"/>
    <property type="project" value="UniProtKB-KW"/>
</dbReference>
<accession>A0A8C3VYR8</accession>
<evidence type="ECO:0000313" key="10">
    <source>
        <dbReference type="Proteomes" id="UP000694540"/>
    </source>
</evidence>
<keyword evidence="3" id="KW-1064">Adaptive immunity</keyword>
<dbReference type="PROSITE" id="PS50835">
    <property type="entry name" value="IG_LIKE"/>
    <property type="match status" value="1"/>
</dbReference>
<feature type="chain" id="PRO_5034832391" evidence="7">
    <location>
        <begin position="20"/>
        <end position="130"/>
    </location>
</feature>
<gene>
    <name evidence="9" type="primary">TRAV21</name>
</gene>
<dbReference type="InterPro" id="IPR003599">
    <property type="entry name" value="Ig_sub"/>
</dbReference>
<dbReference type="SMART" id="SM00406">
    <property type="entry name" value="IGv"/>
    <property type="match status" value="1"/>
</dbReference>
<evidence type="ECO:0000259" key="8">
    <source>
        <dbReference type="PROSITE" id="PS50835"/>
    </source>
</evidence>